<dbReference type="InterPro" id="IPR036397">
    <property type="entry name" value="RNaseH_sf"/>
</dbReference>
<comment type="caution">
    <text evidence="1">The sequence shown here is derived from an EMBL/GenBank/DDBJ whole genome shotgun (WGS) entry which is preliminary data.</text>
</comment>
<protein>
    <recommendedName>
        <fullName evidence="3">Integrase catalytic domain-containing protein</fullName>
    </recommendedName>
</protein>
<dbReference type="Gene3D" id="3.30.420.10">
    <property type="entry name" value="Ribonuclease H-like superfamily/Ribonuclease H"/>
    <property type="match status" value="1"/>
</dbReference>
<evidence type="ECO:0000313" key="2">
    <source>
        <dbReference type="Proteomes" id="UP000765509"/>
    </source>
</evidence>
<keyword evidence="2" id="KW-1185">Reference proteome</keyword>
<name>A0A9Q3KAM5_9BASI</name>
<gene>
    <name evidence="1" type="ORF">O181_117613</name>
</gene>
<proteinExistence type="predicted"/>
<dbReference type="SUPFAM" id="SSF53098">
    <property type="entry name" value="Ribonuclease H-like"/>
    <property type="match status" value="1"/>
</dbReference>
<evidence type="ECO:0000313" key="1">
    <source>
        <dbReference type="EMBL" id="MBW0577898.1"/>
    </source>
</evidence>
<evidence type="ECO:0008006" key="3">
    <source>
        <dbReference type="Google" id="ProtNLM"/>
    </source>
</evidence>
<organism evidence="1 2">
    <name type="scientific">Austropuccinia psidii MF-1</name>
    <dbReference type="NCBI Taxonomy" id="1389203"/>
    <lineage>
        <taxon>Eukaryota</taxon>
        <taxon>Fungi</taxon>
        <taxon>Dikarya</taxon>
        <taxon>Basidiomycota</taxon>
        <taxon>Pucciniomycotina</taxon>
        <taxon>Pucciniomycetes</taxon>
        <taxon>Pucciniales</taxon>
        <taxon>Sphaerophragmiaceae</taxon>
        <taxon>Austropuccinia</taxon>
    </lineage>
</organism>
<dbReference type="AlphaFoldDB" id="A0A9Q3KAM5"/>
<dbReference type="GO" id="GO:0003676">
    <property type="term" value="F:nucleic acid binding"/>
    <property type="evidence" value="ECO:0007669"/>
    <property type="project" value="InterPro"/>
</dbReference>
<dbReference type="EMBL" id="AVOT02101627">
    <property type="protein sequence ID" value="MBW0577898.1"/>
    <property type="molecule type" value="Genomic_DNA"/>
</dbReference>
<dbReference type="OrthoDB" id="2273864at2759"/>
<accession>A0A9Q3KAM5</accession>
<dbReference type="Proteomes" id="UP000765509">
    <property type="component" value="Unassembled WGS sequence"/>
</dbReference>
<reference evidence="1" key="1">
    <citation type="submission" date="2021-03" db="EMBL/GenBank/DDBJ databases">
        <title>Draft genome sequence of rust myrtle Austropuccinia psidii MF-1, a brazilian biotype.</title>
        <authorList>
            <person name="Quecine M.C."/>
            <person name="Pachon D.M.R."/>
            <person name="Bonatelli M.L."/>
            <person name="Correr F.H."/>
            <person name="Franceschini L.M."/>
            <person name="Leite T.F."/>
            <person name="Margarido G.R.A."/>
            <person name="Almeida C.A."/>
            <person name="Ferrarezi J.A."/>
            <person name="Labate C.A."/>
        </authorList>
    </citation>
    <scope>NUCLEOTIDE SEQUENCE</scope>
    <source>
        <strain evidence="1">MF-1</strain>
    </source>
</reference>
<sequence length="197" mass="22729">MIHIQELSTPWEVAHMDWVNALSPGGEKSYNACLVIVDRYRKTPIFFPFHKDDTLIETQNLHELLGTKLSFSTAYNQQTEGLTERMIWNLEDMIRGFCAYGLEFKYYYVFTHDWCTLIPESESAYKISIHASIGKTPGMSETGQNPKLPVDTLGKDFVDIHPAYSSFNLLLAKVRNYSNQRMTYAFEYANKKMGKKS</sequence>
<dbReference type="InterPro" id="IPR012337">
    <property type="entry name" value="RNaseH-like_sf"/>
</dbReference>